<dbReference type="OrthoDB" id="431859at2759"/>
<evidence type="ECO:0000313" key="2">
    <source>
        <dbReference type="Proteomes" id="UP000649617"/>
    </source>
</evidence>
<dbReference type="EMBL" id="CAJNIZ010016858">
    <property type="protein sequence ID" value="CAE7390602.1"/>
    <property type="molecule type" value="Genomic_DNA"/>
</dbReference>
<dbReference type="AlphaFoldDB" id="A0A812Q3J8"/>
<comment type="caution">
    <text evidence="1">The sequence shown here is derived from an EMBL/GenBank/DDBJ whole genome shotgun (WGS) entry which is preliminary data.</text>
</comment>
<accession>A0A812Q3J8</accession>
<name>A0A812Q3J8_SYMPI</name>
<proteinExistence type="predicted"/>
<keyword evidence="2" id="KW-1185">Reference proteome</keyword>
<protein>
    <submittedName>
        <fullName evidence="1">Pss1 protein</fullName>
    </submittedName>
</protein>
<sequence>MCFAKKAPKTLPSYDVDRDFQYFFFNDIMAEWSGLTPAFLTSGRNAKTDFPVDFPAYFEDDAAVCMDYDFPLVKKIIEHWQPPHMNTVLHTRKTAMHDASGEKFMLGCVAHVDDLELGITTFSARSSPAKEQPALTHVNAEWFEAAWSHLPQGACLVDVQSGELSHVNAMCELSLPGQSTFQSAAAACIDRARHTQDASCWSFGAVEGLLKDAKARVWLWRIGDHPGQLAMSYRPTATMKDLREWYSDRKGPHRNCEDLFDLMQGE</sequence>
<evidence type="ECO:0000313" key="1">
    <source>
        <dbReference type="EMBL" id="CAE7390602.1"/>
    </source>
</evidence>
<organism evidence="1 2">
    <name type="scientific">Symbiodinium pilosum</name>
    <name type="common">Dinoflagellate</name>
    <dbReference type="NCBI Taxonomy" id="2952"/>
    <lineage>
        <taxon>Eukaryota</taxon>
        <taxon>Sar</taxon>
        <taxon>Alveolata</taxon>
        <taxon>Dinophyceae</taxon>
        <taxon>Suessiales</taxon>
        <taxon>Symbiodiniaceae</taxon>
        <taxon>Symbiodinium</taxon>
    </lineage>
</organism>
<gene>
    <name evidence="1" type="primary">pss1</name>
    <name evidence="1" type="ORF">SPIL2461_LOCUS9577</name>
</gene>
<reference evidence="1" key="1">
    <citation type="submission" date="2021-02" db="EMBL/GenBank/DDBJ databases">
        <authorList>
            <person name="Dougan E. K."/>
            <person name="Rhodes N."/>
            <person name="Thang M."/>
            <person name="Chan C."/>
        </authorList>
    </citation>
    <scope>NUCLEOTIDE SEQUENCE</scope>
</reference>
<dbReference type="Proteomes" id="UP000649617">
    <property type="component" value="Unassembled WGS sequence"/>
</dbReference>